<dbReference type="KEGG" id="csty:KN1_25920"/>
<evidence type="ECO:0000313" key="3">
    <source>
        <dbReference type="Proteomes" id="UP000825123"/>
    </source>
</evidence>
<organism evidence="2 3">
    <name type="scientific">Stygiolobus caldivivus</name>
    <dbReference type="NCBI Taxonomy" id="2824673"/>
    <lineage>
        <taxon>Archaea</taxon>
        <taxon>Thermoproteota</taxon>
        <taxon>Thermoprotei</taxon>
        <taxon>Sulfolobales</taxon>
        <taxon>Sulfolobaceae</taxon>
        <taxon>Stygiolobus</taxon>
    </lineage>
</organism>
<feature type="transmembrane region" description="Helical" evidence="1">
    <location>
        <begin position="414"/>
        <end position="437"/>
    </location>
</feature>
<keyword evidence="3" id="KW-1185">Reference proteome</keyword>
<feature type="transmembrane region" description="Helical" evidence="1">
    <location>
        <begin position="468"/>
        <end position="487"/>
    </location>
</feature>
<evidence type="ECO:0008006" key="4">
    <source>
        <dbReference type="Google" id="ProtNLM"/>
    </source>
</evidence>
<dbReference type="InterPro" id="IPR056569">
    <property type="entry name" value="ArlJ-like"/>
</dbReference>
<keyword evidence="1" id="KW-0812">Transmembrane</keyword>
<dbReference type="GeneID" id="66164315"/>
<evidence type="ECO:0000313" key="2">
    <source>
        <dbReference type="EMBL" id="BCU71295.1"/>
    </source>
</evidence>
<dbReference type="RefSeq" id="WP_221288012.1">
    <property type="nucleotide sequence ID" value="NZ_AP024597.1"/>
</dbReference>
<feature type="transmembrane region" description="Helical" evidence="1">
    <location>
        <begin position="230"/>
        <end position="249"/>
    </location>
</feature>
<gene>
    <name evidence="2" type="ORF">KN1_25920</name>
</gene>
<accession>A0A8D5ZKE2</accession>
<feature type="transmembrane region" description="Helical" evidence="1">
    <location>
        <begin position="261"/>
        <end position="280"/>
    </location>
</feature>
<proteinExistence type="predicted"/>
<dbReference type="NCBIfam" id="NF046075">
    <property type="entry name" value="UpsF"/>
    <property type="match status" value="1"/>
</dbReference>
<protein>
    <recommendedName>
        <fullName evidence="4">Type II secretion system protein GspF domain-containing protein</fullName>
    </recommendedName>
</protein>
<dbReference type="AlphaFoldDB" id="A0A8D5ZKE2"/>
<dbReference type="PANTHER" id="PTHR35402">
    <property type="entry name" value="INTEGRAL MEMBRANE PROTEIN-RELATED"/>
    <property type="match status" value="1"/>
</dbReference>
<dbReference type="EMBL" id="AP024597">
    <property type="protein sequence ID" value="BCU71295.1"/>
    <property type="molecule type" value="Genomic_DNA"/>
</dbReference>
<feature type="transmembrane region" description="Helical" evidence="1">
    <location>
        <begin position="203"/>
        <end position="224"/>
    </location>
</feature>
<name>A0A8D5ZKE2_9CREN</name>
<keyword evidence="1" id="KW-0472">Membrane</keyword>
<evidence type="ECO:0000256" key="1">
    <source>
        <dbReference type="SAM" id="Phobius"/>
    </source>
</evidence>
<dbReference type="Proteomes" id="UP000825123">
    <property type="component" value="Chromosome"/>
</dbReference>
<keyword evidence="1" id="KW-1133">Transmembrane helix</keyword>
<sequence length="491" mass="56162">MKWLACELFEEKIKKYLEYTGGDYEEVCRKSKKLLKTMPIPLSVIVLISLFISKILILSAVGVGLIVYFYPLLYSWSRKEEYKKSVNQEAPLISIIAYVNSLVDKNVLHTMEELARIKDLKVPSVEYQMIRKRKEVLNESTYRAIERRAILHKGDLLGKVYFKFLIASDLGASIRDRMREAMNEVLQYYKEEYKNYVDRSSEFAEIIFAVYLLLPIVLVGFQFTFKVNPVQLLLPLLFTPAFIFLISIIQPSGDYSIKLNYKQFLPLIALVPIILLPISITVKLSGIITVIALSLFWVYNQVRVANYLLNQIPDILKEMSDYMKIGYSTVTAFSKLQPREHGPGSEILNEIISKTSLDNEIPEVKTPSVFFNNIMNVLRVLSKTGLSSVGLEELSDLVNEIVNLRSSIIRQLRLFDAMLILTPIMLWLTFSMLGHIFTNSENNLESIVIFTYSLATALIFSKLSRFTSLYLPSVIIPLIISTILSVFPHGV</sequence>
<reference evidence="2 3" key="1">
    <citation type="submission" date="2021-04" db="EMBL/GenBank/DDBJ databases">
        <title>Complete genome sequence of Stygiolobus sp. KN-1.</title>
        <authorList>
            <person name="Nakamura K."/>
            <person name="Sakai H."/>
            <person name="Kurosawa N."/>
        </authorList>
    </citation>
    <scope>NUCLEOTIDE SEQUENCE [LARGE SCALE GENOMIC DNA]</scope>
    <source>
        <strain evidence="2 3">KN-1</strain>
    </source>
</reference>
<feature type="transmembrane region" description="Helical" evidence="1">
    <location>
        <begin position="443"/>
        <end position="461"/>
    </location>
</feature>
<feature type="transmembrane region" description="Helical" evidence="1">
    <location>
        <begin position="40"/>
        <end position="70"/>
    </location>
</feature>
<dbReference type="PANTHER" id="PTHR35402:SF1">
    <property type="entry name" value="TYPE II SECRETION SYSTEM PROTEIN GSPF DOMAIN-CONTAINING PROTEIN"/>
    <property type="match status" value="1"/>
</dbReference>